<gene>
    <name evidence="1" type="ORF">NP596_16960</name>
</gene>
<dbReference type="RefSeq" id="WP_256616577.1">
    <property type="nucleotide sequence ID" value="NZ_JANIBK010000130.1"/>
</dbReference>
<organism evidence="1 2">
    <name type="scientific">Methylomonas rivi</name>
    <dbReference type="NCBI Taxonomy" id="2952226"/>
    <lineage>
        <taxon>Bacteria</taxon>
        <taxon>Pseudomonadati</taxon>
        <taxon>Pseudomonadota</taxon>
        <taxon>Gammaproteobacteria</taxon>
        <taxon>Methylococcales</taxon>
        <taxon>Methylococcaceae</taxon>
        <taxon>Methylomonas</taxon>
    </lineage>
</organism>
<accession>A0ABT1U8P3</accession>
<evidence type="ECO:0000313" key="1">
    <source>
        <dbReference type="EMBL" id="MCQ8130152.1"/>
    </source>
</evidence>
<comment type="caution">
    <text evidence="1">The sequence shown here is derived from an EMBL/GenBank/DDBJ whole genome shotgun (WGS) entry which is preliminary data.</text>
</comment>
<reference evidence="1 2" key="1">
    <citation type="submission" date="2022-07" db="EMBL/GenBank/DDBJ databases">
        <title>Methylomonas rivi sp. nov., Methylomonas rosea sp. nov., Methylomonas aureus sp. nov. and Methylomonas subterranea sp. nov., four novel methanotrophs isolated from a freshwater creek and the deep terrestrial subsurface.</title>
        <authorList>
            <person name="Abin C."/>
            <person name="Sankaranarayanan K."/>
            <person name="Garner C."/>
            <person name="Sindelar R."/>
            <person name="Kotary K."/>
            <person name="Garner R."/>
            <person name="Barclay S."/>
            <person name="Lawson P."/>
            <person name="Krumholz L."/>
        </authorList>
    </citation>
    <scope>NUCLEOTIDE SEQUENCE [LARGE SCALE GENOMIC DNA]</scope>
    <source>
        <strain evidence="1 2">WSC-6</strain>
    </source>
</reference>
<protein>
    <submittedName>
        <fullName evidence="1">Uncharacterized protein</fullName>
    </submittedName>
</protein>
<evidence type="ECO:0000313" key="2">
    <source>
        <dbReference type="Proteomes" id="UP001524586"/>
    </source>
</evidence>
<dbReference type="Proteomes" id="UP001524586">
    <property type="component" value="Unassembled WGS sequence"/>
</dbReference>
<sequence>MRPSQVNKLYAKLTPHEQAALVIEAASRFDESEADAIMEQVERKHYIATHADYTRRIHALTALVGQYGIEYWKNRTLMLLACEHADLGNHDAEAPALRFLAKVLALESAIVEVCNRLKVDVLAIKKMAGCPYNDVKPEELKKADVELVQQYTDMFSGLVQI</sequence>
<dbReference type="EMBL" id="JANIBK010000130">
    <property type="protein sequence ID" value="MCQ8130152.1"/>
    <property type="molecule type" value="Genomic_DNA"/>
</dbReference>
<keyword evidence="2" id="KW-1185">Reference proteome</keyword>
<proteinExistence type="predicted"/>
<name>A0ABT1U8P3_9GAMM</name>